<feature type="compositionally biased region" description="Basic and acidic residues" evidence="1">
    <location>
        <begin position="20"/>
        <end position="30"/>
    </location>
</feature>
<sequence length="40" mass="4291">MKVGNVELDCRSSLPLAGESPRDSEGERGFVRGRSARASL</sequence>
<proteinExistence type="predicted"/>
<evidence type="ECO:0000313" key="4">
    <source>
        <dbReference type="Proteomes" id="UP000003704"/>
    </source>
</evidence>
<feature type="region of interest" description="Disordered" evidence="1">
    <location>
        <begin position="13"/>
        <end position="40"/>
    </location>
</feature>
<accession>I8T8L5</accession>
<gene>
    <name evidence="2" type="ORF">WQQ_00280</name>
    <name evidence="3" type="ORF">WQQ_02150</name>
</gene>
<evidence type="ECO:0000313" key="2">
    <source>
        <dbReference type="EMBL" id="EIT69891.1"/>
    </source>
</evidence>
<dbReference type="STRING" id="1172194.WQQ_00280"/>
<dbReference type="EMBL" id="AKGD01000001">
    <property type="protein sequence ID" value="EIT69891.1"/>
    <property type="molecule type" value="Genomic_DNA"/>
</dbReference>
<dbReference type="Proteomes" id="UP000003704">
    <property type="component" value="Unassembled WGS sequence"/>
</dbReference>
<evidence type="ECO:0000313" key="3">
    <source>
        <dbReference type="EMBL" id="EIT70078.1"/>
    </source>
</evidence>
<reference evidence="3" key="2">
    <citation type="submission" date="2012-05" db="EMBL/GenBank/DDBJ databases">
        <authorList>
            <person name="Park J.-H."/>
            <person name="Zylstra G.J."/>
            <person name="Chae J.-C."/>
        </authorList>
    </citation>
    <scope>NUCLEOTIDE SEQUENCE</scope>
    <source>
        <strain evidence="3">AP103</strain>
    </source>
</reference>
<dbReference type="EMBL" id="AKGD01000001">
    <property type="protein sequence ID" value="EIT70078.1"/>
    <property type="molecule type" value="Genomic_DNA"/>
</dbReference>
<reference evidence="3 4" key="1">
    <citation type="journal article" date="2012" name="J. Bacteriol.">
        <title>Genome Sequence of n-Alkane-Degrading Hydrocarboniphaga effusa Strain AP103T (ATCC BAA-332T).</title>
        <authorList>
            <person name="Chang H.K."/>
            <person name="Zylstra G.J."/>
            <person name="Chae J.C."/>
        </authorList>
    </citation>
    <scope>NUCLEOTIDE SEQUENCE [LARGE SCALE GENOMIC DNA]</scope>
    <source>
        <strain evidence="3 4">AP103</strain>
    </source>
</reference>
<keyword evidence="4" id="KW-1185">Reference proteome</keyword>
<evidence type="ECO:0000256" key="1">
    <source>
        <dbReference type="SAM" id="MobiDB-lite"/>
    </source>
</evidence>
<comment type="caution">
    <text evidence="3">The sequence shown here is derived from an EMBL/GenBank/DDBJ whole genome shotgun (WGS) entry which is preliminary data.</text>
</comment>
<protein>
    <submittedName>
        <fullName evidence="3">Uncharacterized protein</fullName>
    </submittedName>
</protein>
<dbReference type="AlphaFoldDB" id="I8T8L5"/>
<organism evidence="3 4">
    <name type="scientific">Hydrocarboniphaga effusa AP103</name>
    <dbReference type="NCBI Taxonomy" id="1172194"/>
    <lineage>
        <taxon>Bacteria</taxon>
        <taxon>Pseudomonadati</taxon>
        <taxon>Pseudomonadota</taxon>
        <taxon>Gammaproteobacteria</taxon>
        <taxon>Nevskiales</taxon>
        <taxon>Nevskiaceae</taxon>
        <taxon>Hydrocarboniphaga</taxon>
    </lineage>
</organism>
<name>I8T8L5_9GAMM</name>